<feature type="short sequence motif" description="GXGXXG" evidence="4">
    <location>
        <begin position="78"/>
        <end position="83"/>
    </location>
</feature>
<dbReference type="GO" id="GO:0046486">
    <property type="term" value="P:glycerolipid metabolic process"/>
    <property type="evidence" value="ECO:0007669"/>
    <property type="project" value="UniProtKB-ARBA"/>
</dbReference>
<dbReference type="STRING" id="1160509.A0A3N4IMX5"/>
<dbReference type="Proteomes" id="UP000275078">
    <property type="component" value="Unassembled WGS sequence"/>
</dbReference>
<dbReference type="SUPFAM" id="SSF52151">
    <property type="entry name" value="FabD/lysophospholipase-like"/>
    <property type="match status" value="1"/>
</dbReference>
<evidence type="ECO:0000313" key="8">
    <source>
        <dbReference type="Proteomes" id="UP000275078"/>
    </source>
</evidence>
<dbReference type="PROSITE" id="PS51635">
    <property type="entry name" value="PNPLA"/>
    <property type="match status" value="1"/>
</dbReference>
<feature type="region of interest" description="Disordered" evidence="5">
    <location>
        <begin position="14"/>
        <end position="42"/>
    </location>
</feature>
<evidence type="ECO:0000256" key="2">
    <source>
        <dbReference type="ARBA" id="ARBA00022963"/>
    </source>
</evidence>
<feature type="domain" description="PNPLA" evidence="6">
    <location>
        <begin position="74"/>
        <end position="316"/>
    </location>
</feature>
<sequence length="499" mass="55998">MDPQALIADESCLEPDIGSGGEAQTEETYQQGFKGPKPYSSARSSITVLSDTAAGKDLEEYISDVDPCKRLVIFSCDGGGIRGYFTLVLLEDLMERIIKYEEDLRQGKDKELLEHLDMQTGFSVKEIRLCWYLDFITGTSTGGIIAIMIGRLKMPINKCLRLYEDIGEQIFNTSLMSKAKKIWGLLAPKFDTAKFEALLEKAVVDEFNGTTSTEQQIQKAPSMTDPDTDSTTPGCKTVVFACLNNTIDWLVVKLRSYRSRIPDDPDNKYSNLTITQAARATAAAQGCFAPLEPGDQGPGLVDGSCAEAKNPCKVTISELDDQLPKGGFDHRIHTFVSMGTAKKSRLRKLQSHTLSLLIPKVKEDPDRDWRKQCAGFDRKPHEKRPEKTYRFGGAGSCSVRIGLDECKLRSHTLRAWHRVKSMFRDPPTATDDSNNLDRHITLKTLRSEAERYIKEKCQQLDELAKRLVDHRIARAKANPGFARKFYGSLADELRRLRKK</sequence>
<evidence type="ECO:0000313" key="7">
    <source>
        <dbReference type="EMBL" id="RPA87475.1"/>
    </source>
</evidence>
<dbReference type="InterPro" id="IPR016035">
    <property type="entry name" value="Acyl_Trfase/lysoPLipase"/>
</dbReference>
<proteinExistence type="predicted"/>
<gene>
    <name evidence="7" type="ORF">BJ508DRAFT_60539</name>
</gene>
<feature type="active site" description="Proton acceptor" evidence="4">
    <location>
        <position position="302"/>
    </location>
</feature>
<dbReference type="Pfam" id="PF01734">
    <property type="entry name" value="Patatin"/>
    <property type="match status" value="1"/>
</dbReference>
<keyword evidence="8" id="KW-1185">Reference proteome</keyword>
<dbReference type="OrthoDB" id="3945274at2759"/>
<dbReference type="GO" id="GO:0047499">
    <property type="term" value="F:calcium-independent phospholipase A2 activity"/>
    <property type="evidence" value="ECO:0007669"/>
    <property type="project" value="TreeGrafter"/>
</dbReference>
<evidence type="ECO:0000256" key="1">
    <source>
        <dbReference type="ARBA" id="ARBA00022801"/>
    </source>
</evidence>
<protein>
    <submittedName>
        <fullName evidence="7">FabD/lysophospholipase-like protein</fullName>
    </submittedName>
</protein>
<feature type="active site" description="Nucleophile" evidence="4">
    <location>
        <position position="140"/>
    </location>
</feature>
<dbReference type="Gene3D" id="3.40.1090.10">
    <property type="entry name" value="Cytosolic phospholipase A2 catalytic domain"/>
    <property type="match status" value="1"/>
</dbReference>
<accession>A0A3N4IMX5</accession>
<dbReference type="PANTHER" id="PTHR24185:SF1">
    <property type="entry name" value="CALCIUM-INDEPENDENT PHOSPHOLIPASE A2-GAMMA"/>
    <property type="match status" value="1"/>
</dbReference>
<dbReference type="EMBL" id="ML119646">
    <property type="protein sequence ID" value="RPA87475.1"/>
    <property type="molecule type" value="Genomic_DNA"/>
</dbReference>
<evidence type="ECO:0000256" key="5">
    <source>
        <dbReference type="SAM" id="MobiDB-lite"/>
    </source>
</evidence>
<keyword evidence="3 4" id="KW-0443">Lipid metabolism</keyword>
<feature type="short sequence motif" description="GXSXG" evidence="4">
    <location>
        <begin position="138"/>
        <end position="142"/>
    </location>
</feature>
<organism evidence="7 8">
    <name type="scientific">Ascobolus immersus RN42</name>
    <dbReference type="NCBI Taxonomy" id="1160509"/>
    <lineage>
        <taxon>Eukaryota</taxon>
        <taxon>Fungi</taxon>
        <taxon>Dikarya</taxon>
        <taxon>Ascomycota</taxon>
        <taxon>Pezizomycotina</taxon>
        <taxon>Pezizomycetes</taxon>
        <taxon>Pezizales</taxon>
        <taxon>Ascobolaceae</taxon>
        <taxon>Ascobolus</taxon>
    </lineage>
</organism>
<keyword evidence="2 4" id="KW-0442">Lipid degradation</keyword>
<evidence type="ECO:0000259" key="6">
    <source>
        <dbReference type="PROSITE" id="PS51635"/>
    </source>
</evidence>
<comment type="caution">
    <text evidence="4">Lacks conserved residue(s) required for the propagation of feature annotation.</text>
</comment>
<dbReference type="PANTHER" id="PTHR24185">
    <property type="entry name" value="CALCIUM-INDEPENDENT PHOSPHOLIPASE A2-GAMMA"/>
    <property type="match status" value="1"/>
</dbReference>
<dbReference type="GO" id="GO:0016020">
    <property type="term" value="C:membrane"/>
    <property type="evidence" value="ECO:0007669"/>
    <property type="project" value="TreeGrafter"/>
</dbReference>
<keyword evidence="1 4" id="KW-0378">Hydrolase</keyword>
<evidence type="ECO:0000256" key="4">
    <source>
        <dbReference type="PROSITE-ProRule" id="PRU01161"/>
    </source>
</evidence>
<dbReference type="InterPro" id="IPR002641">
    <property type="entry name" value="PNPLA_dom"/>
</dbReference>
<dbReference type="AlphaFoldDB" id="A0A3N4IMX5"/>
<evidence type="ECO:0000256" key="3">
    <source>
        <dbReference type="ARBA" id="ARBA00023098"/>
    </source>
</evidence>
<dbReference type="GO" id="GO:0019369">
    <property type="term" value="P:arachidonate metabolic process"/>
    <property type="evidence" value="ECO:0007669"/>
    <property type="project" value="TreeGrafter"/>
</dbReference>
<name>A0A3N4IMX5_ASCIM</name>
<reference evidence="7 8" key="1">
    <citation type="journal article" date="2018" name="Nat. Ecol. Evol.">
        <title>Pezizomycetes genomes reveal the molecular basis of ectomycorrhizal truffle lifestyle.</title>
        <authorList>
            <person name="Murat C."/>
            <person name="Payen T."/>
            <person name="Noel B."/>
            <person name="Kuo A."/>
            <person name="Morin E."/>
            <person name="Chen J."/>
            <person name="Kohler A."/>
            <person name="Krizsan K."/>
            <person name="Balestrini R."/>
            <person name="Da Silva C."/>
            <person name="Montanini B."/>
            <person name="Hainaut M."/>
            <person name="Levati E."/>
            <person name="Barry K.W."/>
            <person name="Belfiori B."/>
            <person name="Cichocki N."/>
            <person name="Clum A."/>
            <person name="Dockter R.B."/>
            <person name="Fauchery L."/>
            <person name="Guy J."/>
            <person name="Iotti M."/>
            <person name="Le Tacon F."/>
            <person name="Lindquist E.A."/>
            <person name="Lipzen A."/>
            <person name="Malagnac F."/>
            <person name="Mello A."/>
            <person name="Molinier V."/>
            <person name="Miyauchi S."/>
            <person name="Poulain J."/>
            <person name="Riccioni C."/>
            <person name="Rubini A."/>
            <person name="Sitrit Y."/>
            <person name="Splivallo R."/>
            <person name="Traeger S."/>
            <person name="Wang M."/>
            <person name="Zifcakova L."/>
            <person name="Wipf D."/>
            <person name="Zambonelli A."/>
            <person name="Paolocci F."/>
            <person name="Nowrousian M."/>
            <person name="Ottonello S."/>
            <person name="Baldrian P."/>
            <person name="Spatafora J.W."/>
            <person name="Henrissat B."/>
            <person name="Nagy L.G."/>
            <person name="Aury J.M."/>
            <person name="Wincker P."/>
            <person name="Grigoriev I.V."/>
            <person name="Bonfante P."/>
            <person name="Martin F.M."/>
        </authorList>
    </citation>
    <scope>NUCLEOTIDE SEQUENCE [LARGE SCALE GENOMIC DNA]</scope>
    <source>
        <strain evidence="7 8">RN42</strain>
    </source>
</reference>
<dbReference type="GO" id="GO:0016042">
    <property type="term" value="P:lipid catabolic process"/>
    <property type="evidence" value="ECO:0007669"/>
    <property type="project" value="UniProtKB-UniRule"/>
</dbReference>